<organism evidence="1">
    <name type="scientific">Setaria italica</name>
    <name type="common">Foxtail millet</name>
    <name type="synonym">Panicum italicum</name>
    <dbReference type="NCBI Taxonomy" id="4555"/>
    <lineage>
        <taxon>Eukaryota</taxon>
        <taxon>Viridiplantae</taxon>
        <taxon>Streptophyta</taxon>
        <taxon>Embryophyta</taxon>
        <taxon>Tracheophyta</taxon>
        <taxon>Spermatophyta</taxon>
        <taxon>Magnoliopsida</taxon>
        <taxon>Liliopsida</taxon>
        <taxon>Poales</taxon>
        <taxon>Poaceae</taxon>
        <taxon>PACMAD clade</taxon>
        <taxon>Panicoideae</taxon>
        <taxon>Panicodae</taxon>
        <taxon>Paniceae</taxon>
        <taxon>Cenchrinae</taxon>
        <taxon>Setaria</taxon>
    </lineage>
</organism>
<name>A0A368SL58_SETIT</name>
<dbReference type="STRING" id="4555.A0A368SL58"/>
<dbReference type="OrthoDB" id="689430at2759"/>
<evidence type="ECO:0000313" key="1">
    <source>
        <dbReference type="EMBL" id="RCV43121.1"/>
    </source>
</evidence>
<reference evidence="1" key="1">
    <citation type="journal article" date="2012" name="Nat. Biotechnol.">
        <title>Reference genome sequence of the model plant Setaria.</title>
        <authorList>
            <person name="Bennetzen J.L."/>
            <person name="Schmutz J."/>
            <person name="Wang H."/>
            <person name="Percifield R."/>
            <person name="Hawkins J."/>
            <person name="Pontaroli A.C."/>
            <person name="Estep M."/>
            <person name="Feng L."/>
            <person name="Vaughn J.N."/>
            <person name="Grimwood J."/>
            <person name="Jenkins J."/>
            <person name="Barry K."/>
            <person name="Lindquist E."/>
            <person name="Hellsten U."/>
            <person name="Deshpande S."/>
            <person name="Wang X."/>
            <person name="Wu X."/>
            <person name="Mitros T."/>
            <person name="Triplett J."/>
            <person name="Yang X."/>
            <person name="Ye C.Y."/>
            <person name="Mauro-Herrera M."/>
            <person name="Wang L."/>
            <person name="Li P."/>
            <person name="Sharma M."/>
            <person name="Sharma R."/>
            <person name="Ronald P.C."/>
            <person name="Panaud O."/>
            <person name="Kellogg E.A."/>
            <person name="Brutnell T.P."/>
            <person name="Doust A.N."/>
            <person name="Tuskan G.A."/>
            <person name="Rokhsar D."/>
            <person name="Devos K.M."/>
        </authorList>
    </citation>
    <scope>NUCLEOTIDE SEQUENCE [LARGE SCALE GENOMIC DNA]</scope>
    <source>
        <strain evidence="1">Yugu1</strain>
    </source>
</reference>
<dbReference type="PANTHER" id="PTHR36617">
    <property type="entry name" value="PROTEIN, PUTATIVE-RELATED"/>
    <property type="match status" value="1"/>
</dbReference>
<protein>
    <recommendedName>
        <fullName evidence="2">Reverse transcriptase zinc-binding domain-containing protein</fullName>
    </recommendedName>
</protein>
<gene>
    <name evidence="1" type="ORF">SETIT_9G269800v2</name>
</gene>
<proteinExistence type="predicted"/>
<accession>A0A368SL58</accession>
<sequence length="172" mass="19907">MSLLCKWWWKIENGEGLWQEIFKKKYKIEGGISHLKSNQNNSPVWSDLLKVKYPYLKGRIIKIGNGLDTDFWNDPWCGVVPLRDKFQELFDISNCWALWKTSNSVCFEKKQVKSPTEIGCLASTFLLYWAGLQKPEDKMNLEAGTEAMKETVLHFHPHGGTVEELGTWIVLL</sequence>
<reference evidence="1" key="2">
    <citation type="submission" date="2015-07" db="EMBL/GenBank/DDBJ databases">
        <authorList>
            <person name="Noorani M."/>
        </authorList>
    </citation>
    <scope>NUCLEOTIDE SEQUENCE</scope>
    <source>
        <strain evidence="1">Yugu1</strain>
    </source>
</reference>
<evidence type="ECO:0008006" key="2">
    <source>
        <dbReference type="Google" id="ProtNLM"/>
    </source>
</evidence>
<dbReference type="PANTHER" id="PTHR36617:SF15">
    <property type="entry name" value="REVERSE TRANSCRIPTASE ZINC-BINDING DOMAIN-CONTAINING PROTEIN"/>
    <property type="match status" value="1"/>
</dbReference>
<dbReference type="EMBL" id="CM003536">
    <property type="protein sequence ID" value="RCV43121.1"/>
    <property type="molecule type" value="Genomic_DNA"/>
</dbReference>
<dbReference type="AlphaFoldDB" id="A0A368SL58"/>